<gene>
    <name evidence="1" type="ORF">C7Y47_06685</name>
</gene>
<dbReference type="EMBL" id="SADV01000004">
    <property type="protein sequence ID" value="TQR35966.1"/>
    <property type="molecule type" value="Genomic_DNA"/>
</dbReference>
<dbReference type="InterPro" id="IPR007434">
    <property type="entry name" value="FemAB-like"/>
</dbReference>
<sequence>MNAQMNLDITQKVEQLFSERFDLNGNIGRCYKSVKEIPSDALQKITQEQSFWCSSEWLTYVEQIPEVQMLYLVIEDCKGNLAGILPCQLVTNANGLLFYNIPRSLIEGGNFGNPDFLTLAQQEELKESQNEIQCQNLYPSLIAATPNSYCALMVSPSISTNERQKIISAMVKFFECCAYQLGSRVHGLFYIPEDLSTDMARNLPDKYQKVRVGADTILPVRWKSFEEYLKFFNDHRRNTIRRERKKFMNAGLDVKVLCGSEGLTDELIELQLSIRSKYGHGGDLNQLRNSFIAMRENLADRIRVFTAVCKGETVGFVLFFEYDNVLYSHVAGFDYEKLDKVFCYPNICFYEPLIYAIKQGITRIHYGLSSYEGKVRRGCELFDLGAYITLDTEYDDSLLKHIVNLMSYSEEQQLNYFRKMVVQSLKDY</sequence>
<dbReference type="OrthoDB" id="9776898at2"/>
<evidence type="ECO:0000313" key="1">
    <source>
        <dbReference type="EMBL" id="TQR35966.1"/>
    </source>
</evidence>
<name>A0A544UQ39_LYSSH</name>
<organism evidence="1 2">
    <name type="scientific">Lysinibacillus sphaericus</name>
    <name type="common">Bacillus sphaericus</name>
    <dbReference type="NCBI Taxonomy" id="1421"/>
    <lineage>
        <taxon>Bacteria</taxon>
        <taxon>Bacillati</taxon>
        <taxon>Bacillota</taxon>
        <taxon>Bacilli</taxon>
        <taxon>Bacillales</taxon>
        <taxon>Bacillaceae</taxon>
        <taxon>Lysinibacillus</taxon>
    </lineage>
</organism>
<comment type="caution">
    <text evidence="1">The sequence shown here is derived from an EMBL/GenBank/DDBJ whole genome shotgun (WGS) entry which is preliminary data.</text>
</comment>
<reference evidence="1 2" key="1">
    <citation type="submission" date="2018-03" db="EMBL/GenBank/DDBJ databases">
        <title>Aerobic endospore-forming bacteria genome sequencing and assembly.</title>
        <authorList>
            <person name="Cavalcante D.A."/>
            <person name="Driks A."/>
            <person name="Putonti C."/>
            <person name="De-Souza M.T."/>
        </authorList>
    </citation>
    <scope>NUCLEOTIDE SEQUENCE [LARGE SCALE GENOMIC DNA]</scope>
    <source>
        <strain evidence="1 2">SDF0037</strain>
    </source>
</reference>
<proteinExistence type="predicted"/>
<evidence type="ECO:0000313" key="2">
    <source>
        <dbReference type="Proteomes" id="UP000317944"/>
    </source>
</evidence>
<dbReference type="Proteomes" id="UP000317944">
    <property type="component" value="Unassembled WGS sequence"/>
</dbReference>
<dbReference type="InterPro" id="IPR016181">
    <property type="entry name" value="Acyl_CoA_acyltransferase"/>
</dbReference>
<dbReference type="PANTHER" id="PTHR47017:SF1">
    <property type="entry name" value="ACYL-COA"/>
    <property type="match status" value="1"/>
</dbReference>
<accession>A0A544UQ39</accession>
<dbReference type="Gene3D" id="3.40.630.30">
    <property type="match status" value="1"/>
</dbReference>
<dbReference type="RefSeq" id="WP_142508058.1">
    <property type="nucleotide sequence ID" value="NZ_SADV01000004.1"/>
</dbReference>
<dbReference type="SUPFAM" id="SSF55729">
    <property type="entry name" value="Acyl-CoA N-acyltransferases (Nat)"/>
    <property type="match status" value="1"/>
</dbReference>
<dbReference type="Pfam" id="PF04339">
    <property type="entry name" value="FemAB_like"/>
    <property type="match status" value="1"/>
</dbReference>
<dbReference type="PANTHER" id="PTHR47017">
    <property type="entry name" value="ACYL-COA"/>
    <property type="match status" value="1"/>
</dbReference>
<protein>
    <submittedName>
        <fullName evidence="1">GNAT family N-acetyltransferase</fullName>
    </submittedName>
</protein>
<dbReference type="AlphaFoldDB" id="A0A544UQ39"/>